<dbReference type="GO" id="GO:0005886">
    <property type="term" value="C:plasma membrane"/>
    <property type="evidence" value="ECO:0007669"/>
    <property type="project" value="UniProtKB-SubCell"/>
</dbReference>
<keyword evidence="10 13" id="KW-0594">Phospholipid biosynthesis</keyword>
<evidence type="ECO:0000256" key="10">
    <source>
        <dbReference type="ARBA" id="ARBA00023209"/>
    </source>
</evidence>
<dbReference type="PANTHER" id="PTHR21248:SF22">
    <property type="entry name" value="PHOSPHOLIPASE D"/>
    <property type="match status" value="1"/>
</dbReference>
<feature type="transmembrane region" description="Helical" evidence="13">
    <location>
        <begin position="30"/>
        <end position="52"/>
    </location>
</feature>
<evidence type="ECO:0000256" key="3">
    <source>
        <dbReference type="ARBA" id="ARBA00022516"/>
    </source>
</evidence>
<evidence type="ECO:0000256" key="4">
    <source>
        <dbReference type="ARBA" id="ARBA00022679"/>
    </source>
</evidence>
<dbReference type="EMBL" id="JACEOL010000018">
    <property type="protein sequence ID" value="MBA4601786.1"/>
    <property type="molecule type" value="Genomic_DNA"/>
</dbReference>
<dbReference type="FunFam" id="3.30.870.10:FF:000021">
    <property type="entry name" value="Cardiolipin synthase"/>
    <property type="match status" value="1"/>
</dbReference>
<keyword evidence="9 13" id="KW-0472">Membrane</keyword>
<keyword evidence="3 13" id="KW-0444">Lipid biosynthesis</keyword>
<comment type="function">
    <text evidence="12 13">Catalyzes the reversible phosphatidyl group transfer from one phosphatidylglycerol molecule to another to form cardiolipin (CL) (diphosphatidylglycerol) and glycerol.</text>
</comment>
<evidence type="ECO:0000256" key="14">
    <source>
        <dbReference type="NCBIfam" id="TIGR04265"/>
    </source>
</evidence>
<dbReference type="HAMAP" id="MF_01916">
    <property type="entry name" value="Cardiolipin_synth_Cls"/>
    <property type="match status" value="1"/>
</dbReference>
<dbReference type="PROSITE" id="PS50035">
    <property type="entry name" value="PLD"/>
    <property type="match status" value="2"/>
</dbReference>
<feature type="active site" evidence="13">
    <location>
        <position position="228"/>
    </location>
</feature>
<evidence type="ECO:0000256" key="11">
    <source>
        <dbReference type="ARBA" id="ARBA00023264"/>
    </source>
</evidence>
<evidence type="ECO:0000256" key="8">
    <source>
        <dbReference type="ARBA" id="ARBA00023098"/>
    </source>
</evidence>
<evidence type="ECO:0000259" key="15">
    <source>
        <dbReference type="PROSITE" id="PS50035"/>
    </source>
</evidence>
<keyword evidence="17" id="KW-1185">Reference proteome</keyword>
<accession>A0A7W1XRE2</accession>
<evidence type="ECO:0000256" key="13">
    <source>
        <dbReference type="HAMAP-Rule" id="MF_01916"/>
    </source>
</evidence>
<feature type="active site" evidence="13">
    <location>
        <position position="223"/>
    </location>
</feature>
<evidence type="ECO:0000313" key="16">
    <source>
        <dbReference type="EMBL" id="MBA4601786.1"/>
    </source>
</evidence>
<comment type="caution">
    <text evidence="16">The sequence shown here is derived from an EMBL/GenBank/DDBJ whole genome shotgun (WGS) entry which is preliminary data.</text>
</comment>
<feature type="domain" description="PLD phosphodiesterase" evidence="15">
    <location>
        <begin position="216"/>
        <end position="243"/>
    </location>
</feature>
<evidence type="ECO:0000256" key="1">
    <source>
        <dbReference type="ARBA" id="ARBA00004651"/>
    </source>
</evidence>
<sequence length="480" mass="55689">MDVFLLSLLTMVNILLAIVIIFLERRNVAATWAWILILLFLPVVGFILYIIFGQNLSKRKIFRFSAEHTNEYAVKITQQTRALEEHRFRFRDPAIIPYQSIIYMNLVSGNGLFTQDNEVDIFTDGHAKFEALIEDINHAKDHIHLLYFIIKNDRIGNRILHALAQKAKEGVKVRVLYDDMGSSRLPSRFFKPLIEAGGEVAVFFPSKFIPYLNFRVNYRNHRKLVVIDGKIGYIGGFNIGDEYLGLNPKLGYWRDTHLRLQGSSVDALQTRFFLDWNNASLKPLNFERRYFPIKVPKGKSALQIVSSGPDSEWEQIKNGMIKMIYSARERIDIQTPYFVPDDSLMHALKIAALSGVEIRIMIPNKPDHMFVYWATYAYIGELLKVGVRCFIYEHGFIHAKMMVVDGKIASVGTANFDVRSFKLNFEVNAFIFDVVLARRLQTIFEKDLRDSKEMTNEMYNQRSYWIRFKESISRLLSPIL</sequence>
<reference evidence="16 17" key="1">
    <citation type="submission" date="2020-07" db="EMBL/GenBank/DDBJ databases">
        <title>Thermoactinomyces phylogeny.</title>
        <authorList>
            <person name="Dunlap C."/>
        </authorList>
    </citation>
    <scope>NUCLEOTIDE SEQUENCE [LARGE SCALE GENOMIC DNA]</scope>
    <source>
        <strain evidence="16 17">AMNI-1</strain>
    </source>
</reference>
<dbReference type="AlphaFoldDB" id="A0A7W1XRE2"/>
<evidence type="ECO:0000256" key="5">
    <source>
        <dbReference type="ARBA" id="ARBA00022692"/>
    </source>
</evidence>
<keyword evidence="6" id="KW-0677">Repeat</keyword>
<dbReference type="GO" id="GO:0008808">
    <property type="term" value="F:cardiolipin synthase activity"/>
    <property type="evidence" value="ECO:0007669"/>
    <property type="project" value="UniProtKB-UniRule"/>
</dbReference>
<protein>
    <recommendedName>
        <fullName evidence="13 14">Cardiolipin synthase</fullName>
        <shortName evidence="13">CL synthase</shortName>
        <ecNumber evidence="13 14">2.7.8.-</ecNumber>
    </recommendedName>
</protein>
<name>A0A7W1XRE2_9BACL</name>
<dbReference type="CDD" id="cd09110">
    <property type="entry name" value="PLDc_CLS_1"/>
    <property type="match status" value="1"/>
</dbReference>
<evidence type="ECO:0000256" key="7">
    <source>
        <dbReference type="ARBA" id="ARBA00022989"/>
    </source>
</evidence>
<evidence type="ECO:0000256" key="2">
    <source>
        <dbReference type="ARBA" id="ARBA00022475"/>
    </source>
</evidence>
<keyword evidence="5 13" id="KW-0812">Transmembrane</keyword>
<keyword evidence="2 13" id="KW-1003">Cell membrane</keyword>
<dbReference type="CDD" id="cd09112">
    <property type="entry name" value="PLDc_CLS_2"/>
    <property type="match status" value="1"/>
</dbReference>
<feature type="domain" description="PLD phosphodiesterase" evidence="15">
    <location>
        <begin position="393"/>
        <end position="420"/>
    </location>
</feature>
<keyword evidence="11 13" id="KW-1208">Phospholipid metabolism</keyword>
<dbReference type="Pfam" id="PF13091">
    <property type="entry name" value="PLDc_2"/>
    <property type="match status" value="2"/>
</dbReference>
<dbReference type="NCBIfam" id="TIGR04265">
    <property type="entry name" value="bac_cardiolipin"/>
    <property type="match status" value="1"/>
</dbReference>
<feature type="active site" evidence="13">
    <location>
        <position position="400"/>
    </location>
</feature>
<comment type="subcellular location">
    <subcellularLocation>
        <location evidence="1 13">Cell membrane</location>
        <topology evidence="1 13">Multi-pass membrane protein</topology>
    </subcellularLocation>
</comment>
<proteinExistence type="inferred from homology"/>
<keyword evidence="4 13" id="KW-0808">Transferase</keyword>
<dbReference type="RefSeq" id="WP_181738627.1">
    <property type="nucleotide sequence ID" value="NZ_JACEOL010000018.1"/>
</dbReference>
<feature type="active site" evidence="13">
    <location>
        <position position="405"/>
    </location>
</feature>
<feature type="active site" evidence="13">
    <location>
        <position position="221"/>
    </location>
</feature>
<dbReference type="SMART" id="SM00155">
    <property type="entry name" value="PLDc"/>
    <property type="match status" value="2"/>
</dbReference>
<organism evidence="16 17">
    <name type="scientific">Thermoactinomyces mirandus</name>
    <dbReference type="NCBI Taxonomy" id="2756294"/>
    <lineage>
        <taxon>Bacteria</taxon>
        <taxon>Bacillati</taxon>
        <taxon>Bacillota</taxon>
        <taxon>Bacilli</taxon>
        <taxon>Bacillales</taxon>
        <taxon>Thermoactinomycetaceae</taxon>
        <taxon>Thermoactinomyces</taxon>
    </lineage>
</organism>
<dbReference type="GO" id="GO:0032049">
    <property type="term" value="P:cardiolipin biosynthetic process"/>
    <property type="evidence" value="ECO:0007669"/>
    <property type="project" value="UniProtKB-UniRule"/>
</dbReference>
<comment type="catalytic activity">
    <reaction evidence="13">
        <text>2 a 1,2-diacyl-sn-glycero-3-phospho-(1'-sn-glycerol) = a cardiolipin + glycerol</text>
        <dbReference type="Rhea" id="RHEA:31451"/>
        <dbReference type="ChEBI" id="CHEBI:17754"/>
        <dbReference type="ChEBI" id="CHEBI:62237"/>
        <dbReference type="ChEBI" id="CHEBI:64716"/>
    </reaction>
</comment>
<dbReference type="InterPro" id="IPR025202">
    <property type="entry name" value="PLD-like_dom"/>
</dbReference>
<dbReference type="InterPro" id="IPR022924">
    <property type="entry name" value="Cardiolipin_synthase"/>
</dbReference>
<dbReference type="Gene3D" id="3.30.870.10">
    <property type="entry name" value="Endonuclease Chain A"/>
    <property type="match status" value="2"/>
</dbReference>
<dbReference type="Proteomes" id="UP000538292">
    <property type="component" value="Unassembled WGS sequence"/>
</dbReference>
<evidence type="ECO:0000256" key="9">
    <source>
        <dbReference type="ARBA" id="ARBA00023136"/>
    </source>
</evidence>
<dbReference type="InterPro" id="IPR001736">
    <property type="entry name" value="PLipase_D/transphosphatidylase"/>
</dbReference>
<dbReference type="InterPro" id="IPR030874">
    <property type="entry name" value="Cardiolipin_synth_Firmi"/>
</dbReference>
<keyword evidence="7 13" id="KW-1133">Transmembrane helix</keyword>
<evidence type="ECO:0000256" key="12">
    <source>
        <dbReference type="ARBA" id="ARBA00057569"/>
    </source>
</evidence>
<dbReference type="FunFam" id="3.30.870.10:FF:000014">
    <property type="entry name" value="Cardiolipin synthase"/>
    <property type="match status" value="1"/>
</dbReference>
<gene>
    <name evidence="16" type="primary">cls</name>
    <name evidence="16" type="ORF">H2C83_05515</name>
</gene>
<dbReference type="EC" id="2.7.8.-" evidence="13 14"/>
<feature type="transmembrane region" description="Helical" evidence="13">
    <location>
        <begin position="6"/>
        <end position="23"/>
    </location>
</feature>
<dbReference type="InterPro" id="IPR027379">
    <property type="entry name" value="CLS_N"/>
</dbReference>
<dbReference type="PANTHER" id="PTHR21248">
    <property type="entry name" value="CARDIOLIPIN SYNTHASE"/>
    <property type="match status" value="1"/>
</dbReference>
<feature type="active site" evidence="13">
    <location>
        <position position="398"/>
    </location>
</feature>
<dbReference type="Pfam" id="PF13396">
    <property type="entry name" value="PLDc_N"/>
    <property type="match status" value="1"/>
</dbReference>
<dbReference type="SUPFAM" id="SSF56024">
    <property type="entry name" value="Phospholipase D/nuclease"/>
    <property type="match status" value="2"/>
</dbReference>
<evidence type="ECO:0000313" key="17">
    <source>
        <dbReference type="Proteomes" id="UP000538292"/>
    </source>
</evidence>
<evidence type="ECO:0000256" key="6">
    <source>
        <dbReference type="ARBA" id="ARBA00022737"/>
    </source>
</evidence>
<keyword evidence="8 13" id="KW-0443">Lipid metabolism</keyword>
<comment type="similarity">
    <text evidence="13">Belongs to the phospholipase D family. Cardiolipin synthase subfamily.</text>
</comment>